<gene>
    <name evidence="2" type="ORF">UFOVP1636_124</name>
</gene>
<dbReference type="GO" id="GO:0016740">
    <property type="term" value="F:transferase activity"/>
    <property type="evidence" value="ECO:0007669"/>
    <property type="project" value="UniProtKB-KW"/>
</dbReference>
<dbReference type="Gene3D" id="3.40.50.620">
    <property type="entry name" value="HUPs"/>
    <property type="match status" value="1"/>
</dbReference>
<reference evidence="2" key="1">
    <citation type="submission" date="2020-05" db="EMBL/GenBank/DDBJ databases">
        <authorList>
            <person name="Chiriac C."/>
            <person name="Salcher M."/>
            <person name="Ghai R."/>
            <person name="Kavagutti S V."/>
        </authorList>
    </citation>
    <scope>NUCLEOTIDE SEQUENCE</scope>
</reference>
<evidence type="ECO:0000259" key="1">
    <source>
        <dbReference type="Pfam" id="PF01467"/>
    </source>
</evidence>
<dbReference type="InterPro" id="IPR004821">
    <property type="entry name" value="Cyt_trans-like"/>
</dbReference>
<dbReference type="NCBIfam" id="TIGR00125">
    <property type="entry name" value="cyt_tran_rel"/>
    <property type="match status" value="1"/>
</dbReference>
<feature type="domain" description="Cytidyltransferase-like" evidence="1">
    <location>
        <begin position="17"/>
        <end position="110"/>
    </location>
</feature>
<proteinExistence type="predicted"/>
<keyword evidence="2" id="KW-0808">Transferase</keyword>
<dbReference type="InterPro" id="IPR014729">
    <property type="entry name" value="Rossmann-like_a/b/a_fold"/>
</dbReference>
<dbReference type="SUPFAM" id="SSF52374">
    <property type="entry name" value="Nucleotidylyl transferase"/>
    <property type="match status" value="1"/>
</dbReference>
<name>A0A6J5SZM0_9CAUD</name>
<accession>A0A6J5SZM0</accession>
<dbReference type="EMBL" id="LR797503">
    <property type="protein sequence ID" value="CAB4221072.1"/>
    <property type="molecule type" value="Genomic_DNA"/>
</dbReference>
<organism evidence="2">
    <name type="scientific">uncultured Caudovirales phage</name>
    <dbReference type="NCBI Taxonomy" id="2100421"/>
    <lineage>
        <taxon>Viruses</taxon>
        <taxon>Duplodnaviria</taxon>
        <taxon>Heunggongvirae</taxon>
        <taxon>Uroviricota</taxon>
        <taxon>Caudoviricetes</taxon>
        <taxon>Peduoviridae</taxon>
        <taxon>Maltschvirus</taxon>
        <taxon>Maltschvirus maltsch</taxon>
    </lineage>
</organism>
<evidence type="ECO:0000313" key="2">
    <source>
        <dbReference type="EMBL" id="CAB4221072.1"/>
    </source>
</evidence>
<dbReference type="Pfam" id="PF01467">
    <property type="entry name" value="CTP_transf_like"/>
    <property type="match status" value="1"/>
</dbReference>
<sequence>MFVFDLFESQATHIVVIYPGRFQPFHKGHGAVFNELQRKFGRDNVFIGTSNKVELPKSPFSFTDKVQLMHAAGVHNDRIVEANQPYEIQDYARILGFDPSKTIAIFAVGEPDKQRLEVDSVYTQFTPKPKKDGSPRKSRIPLGKNVGDLKPFLTFKSVGESTTADKHSYVIVVAEKPAQVNINGKTYDASHGTECRMLWNMVRNDETASKEFLTQLYGQATPELVHIFNKIPFDPVVDTATNLEEDFKQRVTDYRPYKYASEIIKFTRTFLDPESDPKVEKDTRELVELARIFAERGLNAGRLAFLKISETNSNLAQKLVQYLSRSDLDPEGDLVDPNWDDVNDYTPIHEKPYEGHLAEKVAVELVKYAERMKRLSLLQHDPRPTPDEEEWMELRRLYAARAHFSSLAAKEYAKSKEDGDLFSKRLAITNDRLYAAEDVKQAIVIFFNKLENKVTEGITPPDQFLNKAERVKSGDVIWWKGKPVGIATGKVKNDKVLFTPNRNTGIDSWTSLNNSVASLPIDQVIIKSNSAY</sequence>
<protein>
    <submittedName>
        <fullName evidence="2">Cytidyltransferase-like domain</fullName>
    </submittedName>
</protein>